<dbReference type="InterPro" id="IPR004107">
    <property type="entry name" value="Integrase_SAM-like_N"/>
</dbReference>
<evidence type="ECO:0000259" key="7">
    <source>
        <dbReference type="PROSITE" id="PS51900"/>
    </source>
</evidence>
<keyword evidence="4" id="KW-0233">DNA recombination</keyword>
<dbReference type="GO" id="GO:0003677">
    <property type="term" value="F:DNA binding"/>
    <property type="evidence" value="ECO:0007669"/>
    <property type="project" value="UniProtKB-UniRule"/>
</dbReference>
<name>A0A3Z6QNR3_SALEB</name>
<comment type="caution">
    <text evidence="8">The sequence shown here is derived from an EMBL/GenBank/DDBJ whole genome shotgun (WGS) entry which is preliminary data.</text>
</comment>
<dbReference type="Gene3D" id="1.10.443.10">
    <property type="entry name" value="Intergrase catalytic core"/>
    <property type="match status" value="1"/>
</dbReference>
<dbReference type="Proteomes" id="UP000839631">
    <property type="component" value="Unassembled WGS sequence"/>
</dbReference>
<keyword evidence="3 5" id="KW-0238">DNA-binding</keyword>
<organism evidence="8">
    <name type="scientific">Salmonella enterica subsp. enterica serovar Java</name>
    <dbReference type="NCBI Taxonomy" id="224729"/>
    <lineage>
        <taxon>Bacteria</taxon>
        <taxon>Pseudomonadati</taxon>
        <taxon>Pseudomonadota</taxon>
        <taxon>Gammaproteobacteria</taxon>
        <taxon>Enterobacterales</taxon>
        <taxon>Enterobacteriaceae</taxon>
        <taxon>Salmonella</taxon>
    </lineage>
</organism>
<accession>A0A3Z6QNR3</accession>
<feature type="domain" description="Core-binding (CB)" evidence="7">
    <location>
        <begin position="34"/>
        <end position="122"/>
    </location>
</feature>
<gene>
    <name evidence="8" type="ORF">D6K54_18235</name>
    <name evidence="9" type="ORF">D6S17_27725</name>
</gene>
<proteinExistence type="inferred from homology"/>
<comment type="similarity">
    <text evidence="1">Belongs to the 'phage' integrase family.</text>
</comment>
<dbReference type="Gene3D" id="1.10.150.130">
    <property type="match status" value="1"/>
</dbReference>
<dbReference type="Pfam" id="PF00589">
    <property type="entry name" value="Phage_integrase"/>
    <property type="match status" value="1"/>
</dbReference>
<dbReference type="CDD" id="cd00397">
    <property type="entry name" value="DNA_BRE_C"/>
    <property type="match status" value="1"/>
</dbReference>
<evidence type="ECO:0000256" key="1">
    <source>
        <dbReference type="ARBA" id="ARBA00008857"/>
    </source>
</evidence>
<feature type="domain" description="Tyr recombinase" evidence="6">
    <location>
        <begin position="166"/>
        <end position="381"/>
    </location>
</feature>
<evidence type="ECO:0000256" key="2">
    <source>
        <dbReference type="ARBA" id="ARBA00022908"/>
    </source>
</evidence>
<keyword evidence="2" id="KW-0229">DNA integration</keyword>
<dbReference type="AlphaFoldDB" id="A0A3Z6QNR3"/>
<dbReference type="InterPro" id="IPR002104">
    <property type="entry name" value="Integrase_catalytic"/>
</dbReference>
<dbReference type="InterPro" id="IPR011010">
    <property type="entry name" value="DNA_brk_join_enz"/>
</dbReference>
<dbReference type="SUPFAM" id="SSF56349">
    <property type="entry name" value="DNA breaking-rejoining enzymes"/>
    <property type="match status" value="1"/>
</dbReference>
<evidence type="ECO:0000256" key="3">
    <source>
        <dbReference type="ARBA" id="ARBA00023125"/>
    </source>
</evidence>
<dbReference type="SUPFAM" id="SSF47823">
    <property type="entry name" value="lambda integrase-like, N-terminal domain"/>
    <property type="match status" value="1"/>
</dbReference>
<dbReference type="InterPro" id="IPR044068">
    <property type="entry name" value="CB"/>
</dbReference>
<evidence type="ECO:0000313" key="9">
    <source>
        <dbReference type="EMBL" id="EBY8645245.1"/>
    </source>
</evidence>
<sequence length="397" mass="45167">MLVFTDLSRTPELAGAAERLGIIDSQPFLIGEDGEFDREVNAFLRSLIDPSSPGRNTWRTYAYHLVRFLGWLEQQQIAWRAVDRSVLRHYYTQRRFSQKRPVSARTWNNIAAALTRFYEWATMTGKIAKSPVSYRDIRAGRMTAVPGAQRIRSVIMESVPASPVRYLPLRVYLAQFRPAFGGTRTAERDRAFADLLISTGMRINEANSLLLGDLPDPDAVECRGKKTVPLTLHRGTKGRKVRVIRIPVHVLRTVYRYIAEDRKNAVAMLTARERPAELWLSESGRPMKTARWHAVFRRASQLSGVSCTPHMLRHAFAIHQLTAMIQCLLTDPALATPSQPPYQVLLRDPLRQLQQLLGHASMTTTFIYLDCLEEADRLLDDSLGNWTVPLQSMVDEQ</sequence>
<dbReference type="PROSITE" id="PS51898">
    <property type="entry name" value="TYR_RECOMBINASE"/>
    <property type="match status" value="1"/>
</dbReference>
<dbReference type="GO" id="GO:0015074">
    <property type="term" value="P:DNA integration"/>
    <property type="evidence" value="ECO:0007669"/>
    <property type="project" value="UniProtKB-KW"/>
</dbReference>
<evidence type="ECO:0000256" key="5">
    <source>
        <dbReference type="PROSITE-ProRule" id="PRU01248"/>
    </source>
</evidence>
<dbReference type="EMBL" id="AAAGSE010000029">
    <property type="protein sequence ID" value="EAC0788648.1"/>
    <property type="molecule type" value="Genomic_DNA"/>
</dbReference>
<dbReference type="Pfam" id="PF02899">
    <property type="entry name" value="Phage_int_SAM_1"/>
    <property type="match status" value="1"/>
</dbReference>
<evidence type="ECO:0000313" key="8">
    <source>
        <dbReference type="EMBL" id="EAC0788648.1"/>
    </source>
</evidence>
<protein>
    <submittedName>
        <fullName evidence="8">Integrase domain-containing protein SAM domain-containing protein</fullName>
    </submittedName>
</protein>
<evidence type="ECO:0000259" key="6">
    <source>
        <dbReference type="PROSITE" id="PS51898"/>
    </source>
</evidence>
<dbReference type="InterPro" id="IPR013762">
    <property type="entry name" value="Integrase-like_cat_sf"/>
</dbReference>
<dbReference type="GO" id="GO:0006310">
    <property type="term" value="P:DNA recombination"/>
    <property type="evidence" value="ECO:0007669"/>
    <property type="project" value="UniProtKB-KW"/>
</dbReference>
<dbReference type="PANTHER" id="PTHR30349:SF64">
    <property type="entry name" value="PROPHAGE INTEGRASE INTD-RELATED"/>
    <property type="match status" value="1"/>
</dbReference>
<reference evidence="8" key="1">
    <citation type="submission" date="2018-09" db="EMBL/GenBank/DDBJ databases">
        <authorList>
            <person name="Ashton P.M."/>
            <person name="Dallman T."/>
            <person name="Nair S."/>
            <person name="De Pinna E."/>
            <person name="Peters T."/>
            <person name="Grant K."/>
        </authorList>
    </citation>
    <scope>NUCLEOTIDE SEQUENCE [LARGE SCALE GENOMIC DNA]</scope>
    <source>
        <strain evidence="9">140692</strain>
        <strain evidence="8">412099</strain>
    </source>
</reference>
<evidence type="ECO:0000256" key="4">
    <source>
        <dbReference type="ARBA" id="ARBA00023172"/>
    </source>
</evidence>
<dbReference type="InterPro" id="IPR010998">
    <property type="entry name" value="Integrase_recombinase_N"/>
</dbReference>
<dbReference type="PROSITE" id="PS51900">
    <property type="entry name" value="CB"/>
    <property type="match status" value="1"/>
</dbReference>
<dbReference type="EMBL" id="AAHPHN010000096">
    <property type="protein sequence ID" value="EBY8645245.1"/>
    <property type="molecule type" value="Genomic_DNA"/>
</dbReference>
<dbReference type="InterPro" id="IPR050090">
    <property type="entry name" value="Tyrosine_recombinase_XerCD"/>
</dbReference>
<dbReference type="PANTHER" id="PTHR30349">
    <property type="entry name" value="PHAGE INTEGRASE-RELATED"/>
    <property type="match status" value="1"/>
</dbReference>